<keyword evidence="4" id="KW-1185">Reference proteome</keyword>
<feature type="transmembrane region" description="Helical" evidence="1">
    <location>
        <begin position="36"/>
        <end position="53"/>
    </location>
</feature>
<dbReference type="RefSeq" id="WP_149528332.1">
    <property type="nucleotide sequence ID" value="NZ_AP018929.1"/>
</dbReference>
<reference evidence="2 4" key="2">
    <citation type="journal article" date="2020" name="Int. J. Syst. Evol. Microbiol.">
        <title>Sulfuracidifex tepidarius gen. nov., sp. nov. and transfer of Sulfolobus metallicus Huber and Stetter 1992 to the genus Sulfuracidifex as Sulfuracidifex metallicus comb. nov.</title>
        <authorList>
            <person name="Itoh T."/>
            <person name="Miura T."/>
            <person name="Sakai H.D."/>
            <person name="Kato S."/>
            <person name="Ohkuma M."/>
            <person name="Takashina T."/>
        </authorList>
    </citation>
    <scope>NUCLEOTIDE SEQUENCE [LARGE SCALE GENOMIC DNA]</scope>
    <source>
        <strain evidence="2 4">IC-006</strain>
        <strain evidence="3">IC-007</strain>
    </source>
</reference>
<protein>
    <submittedName>
        <fullName evidence="2">Uncharacterized protein</fullName>
    </submittedName>
</protein>
<keyword evidence="1" id="KW-1133">Transmembrane helix</keyword>
<evidence type="ECO:0000313" key="4">
    <source>
        <dbReference type="Proteomes" id="UP000322983"/>
    </source>
</evidence>
<evidence type="ECO:0000313" key="5">
    <source>
        <dbReference type="Proteomes" id="UP000325030"/>
    </source>
</evidence>
<dbReference type="STRING" id="1294262.GCA_001316085_02848"/>
<evidence type="ECO:0000256" key="1">
    <source>
        <dbReference type="SAM" id="Phobius"/>
    </source>
</evidence>
<proteinExistence type="predicted"/>
<keyword evidence="1" id="KW-0812">Transmembrane</keyword>
<dbReference type="EMBL" id="AP018930">
    <property type="protein sequence ID" value="BBG26146.1"/>
    <property type="molecule type" value="Genomic_DNA"/>
</dbReference>
<keyword evidence="1" id="KW-0472">Membrane</keyword>
<dbReference type="EMBL" id="AP018929">
    <property type="protein sequence ID" value="BBG23393.1"/>
    <property type="molecule type" value="Genomic_DNA"/>
</dbReference>
<name>A0A510DT68_9CREN</name>
<dbReference type="Proteomes" id="UP000322983">
    <property type="component" value="Chromosome"/>
</dbReference>
<accession>A0A510E0Y2</accession>
<sequence length="114" mass="12562">MIFPSLLVFVSGVVTALLTLYFSWGRPRLNKRNLSVIFSSILLEGIGLWLFSIDHPAYIFKPIPLPPNVTYYGPGGETIIIPPPSYASLWPYPLIIGIASLVVLLLLRKAGVIP</sequence>
<feature type="transmembrane region" description="Helical" evidence="1">
    <location>
        <begin position="6"/>
        <end position="24"/>
    </location>
</feature>
<dbReference type="GeneID" id="41717071"/>
<evidence type="ECO:0000313" key="3">
    <source>
        <dbReference type="EMBL" id="BBG26146.1"/>
    </source>
</evidence>
<reference evidence="5" key="1">
    <citation type="submission" date="2018-09" db="EMBL/GenBank/DDBJ databases">
        <title>Complete Genome Sequencing of Sulfolobus sp. JCM 16834.</title>
        <authorList>
            <person name="Kato S."/>
            <person name="Itoh T."/>
            <person name="Ohkuma M."/>
        </authorList>
    </citation>
    <scope>NUCLEOTIDE SEQUENCE [LARGE SCALE GENOMIC DNA]</scope>
    <source>
        <strain evidence="5">IC-007</strain>
    </source>
</reference>
<feature type="transmembrane region" description="Helical" evidence="1">
    <location>
        <begin position="89"/>
        <end position="107"/>
    </location>
</feature>
<accession>A0A510DT68</accession>
<dbReference type="KEGG" id="step:IC006_0677"/>
<dbReference type="Proteomes" id="UP000325030">
    <property type="component" value="Chromosome"/>
</dbReference>
<gene>
    <name evidence="2" type="ORF">IC006_0677</name>
    <name evidence="3" type="ORF">IC007_0651</name>
</gene>
<evidence type="ECO:0000313" key="2">
    <source>
        <dbReference type="EMBL" id="BBG23393.1"/>
    </source>
</evidence>
<organism evidence="2 4">
    <name type="scientific">Sulfuracidifex tepidarius</name>
    <dbReference type="NCBI Taxonomy" id="1294262"/>
    <lineage>
        <taxon>Archaea</taxon>
        <taxon>Thermoproteota</taxon>
        <taxon>Thermoprotei</taxon>
        <taxon>Sulfolobales</taxon>
        <taxon>Sulfolobaceae</taxon>
        <taxon>Sulfuracidifex</taxon>
    </lineage>
</organism>
<dbReference type="AlphaFoldDB" id="A0A510DT68"/>
<dbReference type="OrthoDB" id="44117at2157"/>